<gene>
    <name evidence="2" type="ORF">HNR50_000905</name>
</gene>
<dbReference type="Proteomes" id="UP000587760">
    <property type="component" value="Unassembled WGS sequence"/>
</dbReference>
<organism evidence="2 3">
    <name type="scientific">Spirochaeta isovalerica</name>
    <dbReference type="NCBI Taxonomy" id="150"/>
    <lineage>
        <taxon>Bacteria</taxon>
        <taxon>Pseudomonadati</taxon>
        <taxon>Spirochaetota</taxon>
        <taxon>Spirochaetia</taxon>
        <taxon>Spirochaetales</taxon>
        <taxon>Spirochaetaceae</taxon>
        <taxon>Spirochaeta</taxon>
    </lineage>
</organism>
<evidence type="ECO:0008006" key="4">
    <source>
        <dbReference type="Google" id="ProtNLM"/>
    </source>
</evidence>
<keyword evidence="1" id="KW-0732">Signal</keyword>
<protein>
    <recommendedName>
        <fullName evidence="4">Outer membrane protein beta-barrel domain-containing protein</fullName>
    </recommendedName>
</protein>
<dbReference type="EMBL" id="JACHGJ010000001">
    <property type="protein sequence ID" value="MBB6479272.1"/>
    <property type="molecule type" value="Genomic_DNA"/>
</dbReference>
<dbReference type="AlphaFoldDB" id="A0A841R9Z8"/>
<evidence type="ECO:0000256" key="1">
    <source>
        <dbReference type="SAM" id="SignalP"/>
    </source>
</evidence>
<feature type="chain" id="PRO_5032315754" description="Outer membrane protein beta-barrel domain-containing protein" evidence="1">
    <location>
        <begin position="22"/>
        <end position="227"/>
    </location>
</feature>
<keyword evidence="3" id="KW-1185">Reference proteome</keyword>
<evidence type="ECO:0000313" key="3">
    <source>
        <dbReference type="Proteomes" id="UP000587760"/>
    </source>
</evidence>
<dbReference type="RefSeq" id="WP_184744302.1">
    <property type="nucleotide sequence ID" value="NZ_JACHGJ010000001.1"/>
</dbReference>
<name>A0A841R9Z8_9SPIO</name>
<evidence type="ECO:0000313" key="2">
    <source>
        <dbReference type="EMBL" id="MBB6479272.1"/>
    </source>
</evidence>
<reference evidence="2 3" key="1">
    <citation type="submission" date="2020-08" db="EMBL/GenBank/DDBJ databases">
        <title>Genomic Encyclopedia of Type Strains, Phase IV (KMG-IV): sequencing the most valuable type-strain genomes for metagenomic binning, comparative biology and taxonomic classification.</title>
        <authorList>
            <person name="Goeker M."/>
        </authorList>
    </citation>
    <scope>NUCLEOTIDE SEQUENCE [LARGE SCALE GENOMIC DNA]</scope>
    <source>
        <strain evidence="2 3">DSM 2461</strain>
    </source>
</reference>
<feature type="signal peptide" evidence="1">
    <location>
        <begin position="1"/>
        <end position="21"/>
    </location>
</feature>
<sequence>MLKKLFSVTVLISAFLLPAAAQSLYLEDGIGGSAFGLSTTINGDGFKSAEVSAAYSIGGMMDIGFQLNRISGEILTYESTDWNFEFLYNLIVLKQGDYNPVNLQLEGLFGYSNITSVVYDNNSITEEGMGFQIGTTISHEFFKERLFSFLIGGKAHYKNYLYTKTDPNEVPTVSTERYESLAAGGLVAISLRPENFPIVTVETSIIYDITNDKLNVTPTLYLISPRY</sequence>
<accession>A0A841R9Z8</accession>
<proteinExistence type="predicted"/>
<comment type="caution">
    <text evidence="2">The sequence shown here is derived from an EMBL/GenBank/DDBJ whole genome shotgun (WGS) entry which is preliminary data.</text>
</comment>